<accession>A0A930UYZ0</accession>
<feature type="domain" description="N-acetyltransferase" evidence="3">
    <location>
        <begin position="4"/>
        <end position="142"/>
    </location>
</feature>
<keyword evidence="1" id="KW-0808">Transferase</keyword>
<dbReference type="PANTHER" id="PTHR43877">
    <property type="entry name" value="AMINOALKYLPHOSPHONATE N-ACETYLTRANSFERASE-RELATED-RELATED"/>
    <property type="match status" value="1"/>
</dbReference>
<dbReference type="InterPro" id="IPR016181">
    <property type="entry name" value="Acyl_CoA_acyltransferase"/>
</dbReference>
<dbReference type="InterPro" id="IPR000182">
    <property type="entry name" value="GNAT_dom"/>
</dbReference>
<organism evidence="4 5">
    <name type="scientific">Nocardioides acrostichi</name>
    <dbReference type="NCBI Taxonomy" id="2784339"/>
    <lineage>
        <taxon>Bacteria</taxon>
        <taxon>Bacillati</taxon>
        <taxon>Actinomycetota</taxon>
        <taxon>Actinomycetes</taxon>
        <taxon>Propionibacteriales</taxon>
        <taxon>Nocardioidaceae</taxon>
        <taxon>Nocardioides</taxon>
    </lineage>
</organism>
<dbReference type="InterPro" id="IPR050832">
    <property type="entry name" value="Bact_Acetyltransf"/>
</dbReference>
<keyword evidence="2" id="KW-0012">Acyltransferase</keyword>
<dbReference type="Pfam" id="PF00583">
    <property type="entry name" value="Acetyltransf_1"/>
    <property type="match status" value="1"/>
</dbReference>
<dbReference type="GO" id="GO:0016747">
    <property type="term" value="F:acyltransferase activity, transferring groups other than amino-acyl groups"/>
    <property type="evidence" value="ECO:0007669"/>
    <property type="project" value="InterPro"/>
</dbReference>
<protein>
    <submittedName>
        <fullName evidence="4">GNAT family N-acetyltransferase</fullName>
    </submittedName>
</protein>
<dbReference type="RefSeq" id="WP_194502004.1">
    <property type="nucleotide sequence ID" value="NZ_JADIVZ010000001.1"/>
</dbReference>
<reference evidence="4" key="1">
    <citation type="submission" date="2020-11" db="EMBL/GenBank/DDBJ databases">
        <title>Nocardioides sp. CBS4Y-1, whole genome shotgun sequence.</title>
        <authorList>
            <person name="Tuo L."/>
        </authorList>
    </citation>
    <scope>NUCLEOTIDE SEQUENCE</scope>
    <source>
        <strain evidence="4">CBS4Y-1</strain>
    </source>
</reference>
<gene>
    <name evidence="4" type="ORF">ISG29_03960</name>
</gene>
<keyword evidence="5" id="KW-1185">Reference proteome</keyword>
<evidence type="ECO:0000259" key="3">
    <source>
        <dbReference type="PROSITE" id="PS51186"/>
    </source>
</evidence>
<dbReference type="CDD" id="cd04301">
    <property type="entry name" value="NAT_SF"/>
    <property type="match status" value="1"/>
</dbReference>
<dbReference type="PROSITE" id="PS51186">
    <property type="entry name" value="GNAT"/>
    <property type="match status" value="1"/>
</dbReference>
<name>A0A930UYZ0_9ACTN</name>
<dbReference type="EMBL" id="JADIVZ010000001">
    <property type="protein sequence ID" value="MBF4160831.1"/>
    <property type="molecule type" value="Genomic_DNA"/>
</dbReference>
<dbReference type="SUPFAM" id="SSF55729">
    <property type="entry name" value="Acyl-CoA N-acyltransferases (Nat)"/>
    <property type="match status" value="1"/>
</dbReference>
<evidence type="ECO:0000256" key="2">
    <source>
        <dbReference type="ARBA" id="ARBA00023315"/>
    </source>
</evidence>
<sequence length="142" mass="15731">MSELTIRTASADDVPELMALWEVAGENAARPDDRRELVEQLMARDPDAVIVAELGGTVVGSVIAGWDGWRANLYRLAVHPSARRRGVARRLLGEAERRLARLGAERGCAMVLEGNDEGAALWRAAGYAPQQEWRRWVRQLDA</sequence>
<dbReference type="Gene3D" id="3.40.630.30">
    <property type="match status" value="1"/>
</dbReference>
<dbReference type="AlphaFoldDB" id="A0A930UYZ0"/>
<evidence type="ECO:0000313" key="5">
    <source>
        <dbReference type="Proteomes" id="UP000656804"/>
    </source>
</evidence>
<dbReference type="Proteomes" id="UP000656804">
    <property type="component" value="Unassembled WGS sequence"/>
</dbReference>
<evidence type="ECO:0000313" key="4">
    <source>
        <dbReference type="EMBL" id="MBF4160831.1"/>
    </source>
</evidence>
<proteinExistence type="predicted"/>
<comment type="caution">
    <text evidence="4">The sequence shown here is derived from an EMBL/GenBank/DDBJ whole genome shotgun (WGS) entry which is preliminary data.</text>
</comment>
<evidence type="ECO:0000256" key="1">
    <source>
        <dbReference type="ARBA" id="ARBA00022679"/>
    </source>
</evidence>